<name>A0ABT4E369_9BACL</name>
<dbReference type="EMBL" id="JAMDLW010000056">
    <property type="protein sequence ID" value="MCY9522978.1"/>
    <property type="molecule type" value="Genomic_DNA"/>
</dbReference>
<dbReference type="Proteomes" id="UP001207626">
    <property type="component" value="Unassembled WGS sequence"/>
</dbReference>
<evidence type="ECO:0000313" key="1">
    <source>
        <dbReference type="EMBL" id="MCY9522978.1"/>
    </source>
</evidence>
<organism evidence="1 2">
    <name type="scientific">Paenibacillus apiarius</name>
    <dbReference type="NCBI Taxonomy" id="46240"/>
    <lineage>
        <taxon>Bacteria</taxon>
        <taxon>Bacillati</taxon>
        <taxon>Bacillota</taxon>
        <taxon>Bacilli</taxon>
        <taxon>Bacillales</taxon>
        <taxon>Paenibacillaceae</taxon>
        <taxon>Paenibacillus</taxon>
    </lineage>
</organism>
<sequence>MKALAAQRCIEIRREIDCTVERITETSFHMKLYSHEITVKEERIAMDRIYDISYYRKSREEDAIGFLYLHTNRGVQTYYVKDDPTLFIEAYRRLVEFNKTNE</sequence>
<protein>
    <submittedName>
        <fullName evidence="1">Uncharacterized protein</fullName>
    </submittedName>
</protein>
<evidence type="ECO:0000313" key="2">
    <source>
        <dbReference type="Proteomes" id="UP001207626"/>
    </source>
</evidence>
<reference evidence="1 2" key="1">
    <citation type="submission" date="2022-05" db="EMBL/GenBank/DDBJ databases">
        <title>Genome Sequencing of Bee-Associated Microbes.</title>
        <authorList>
            <person name="Dunlap C."/>
        </authorList>
    </citation>
    <scope>NUCLEOTIDE SEQUENCE [LARGE SCALE GENOMIC DNA]</scope>
    <source>
        <strain evidence="1 2">NRRL NRS-1438</strain>
    </source>
</reference>
<dbReference type="RefSeq" id="WP_087434950.1">
    <property type="nucleotide sequence ID" value="NZ_JAMDLV010000026.1"/>
</dbReference>
<comment type="caution">
    <text evidence="1">The sequence shown here is derived from an EMBL/GenBank/DDBJ whole genome shotgun (WGS) entry which is preliminary data.</text>
</comment>
<keyword evidence="2" id="KW-1185">Reference proteome</keyword>
<gene>
    <name evidence="1" type="ORF">M5X09_25505</name>
</gene>
<proteinExistence type="predicted"/>
<accession>A0ABT4E369</accession>